<organism evidence="4 5">
    <name type="scientific">Macrostomum lignano</name>
    <dbReference type="NCBI Taxonomy" id="282301"/>
    <lineage>
        <taxon>Eukaryota</taxon>
        <taxon>Metazoa</taxon>
        <taxon>Spiralia</taxon>
        <taxon>Lophotrochozoa</taxon>
        <taxon>Platyhelminthes</taxon>
        <taxon>Rhabditophora</taxon>
        <taxon>Macrostomorpha</taxon>
        <taxon>Macrostomida</taxon>
        <taxon>Macrostomidae</taxon>
        <taxon>Macrostomum</taxon>
    </lineage>
</organism>
<evidence type="ECO:0000313" key="4">
    <source>
        <dbReference type="Proteomes" id="UP000095280"/>
    </source>
</evidence>
<dbReference type="InterPro" id="IPR036770">
    <property type="entry name" value="Ankyrin_rpt-contain_sf"/>
</dbReference>
<dbReference type="InterPro" id="IPR050776">
    <property type="entry name" value="Ank_Repeat/CDKN_Inhibitor"/>
</dbReference>
<evidence type="ECO:0000313" key="5">
    <source>
        <dbReference type="WBParaSite" id="maker-uti_cns_0001271-snap-gene-0.4-mRNA-1"/>
    </source>
</evidence>
<keyword evidence="1" id="KW-0677">Repeat</keyword>
<feature type="region of interest" description="Disordered" evidence="3">
    <location>
        <begin position="121"/>
        <end position="193"/>
    </location>
</feature>
<dbReference type="PANTHER" id="PTHR24201">
    <property type="entry name" value="ANK_REP_REGION DOMAIN-CONTAINING PROTEIN"/>
    <property type="match status" value="1"/>
</dbReference>
<evidence type="ECO:0000256" key="1">
    <source>
        <dbReference type="ARBA" id="ARBA00022737"/>
    </source>
</evidence>
<dbReference type="Pfam" id="PF12796">
    <property type="entry name" value="Ank_2"/>
    <property type="match status" value="1"/>
</dbReference>
<dbReference type="Gene3D" id="1.25.40.20">
    <property type="entry name" value="Ankyrin repeat-containing domain"/>
    <property type="match status" value="1"/>
</dbReference>
<protein>
    <submittedName>
        <fullName evidence="5">ANK_REP_REGION domain-containing protein</fullName>
    </submittedName>
</protein>
<dbReference type="InterPro" id="IPR002110">
    <property type="entry name" value="Ankyrin_rpt"/>
</dbReference>
<sequence>MIKLLLQHRQQGLDVDCQDIQGLTALAHAAERNAADVVSALLDARADHQLADCCDNTPIILCAKEGHLDSIRALAPFVKDAEDWQVKGDFGLTAEEWARRMKHSEVEAFIRARIDVMSSSRISMDESEADGNGDTTDPTQPESVCTLKSDGDTRASKNADDPRKGDAKTEKYYSDGDGKEFNKNSSEFGSPVGVGNDKNLSAVEQFLRLGGKLNEIAEIITLNRPAVHQENIFNDNVFDLVIAFVFKKFLLCRKSLDRDVEPTCLQNKKSCTKKISADERGDEKDSDG</sequence>
<dbReference type="PANTHER" id="PTHR24201:SF15">
    <property type="entry name" value="ANKYRIN REPEAT DOMAIN-CONTAINING PROTEIN 66"/>
    <property type="match status" value="1"/>
</dbReference>
<dbReference type="WBParaSite" id="maker-uti_cns_0001271-snap-gene-0.4-mRNA-1">
    <property type="protein sequence ID" value="maker-uti_cns_0001271-snap-gene-0.4-mRNA-1"/>
    <property type="gene ID" value="maker-uti_cns_0001271-snap-gene-0.4"/>
</dbReference>
<proteinExistence type="predicted"/>
<dbReference type="AlphaFoldDB" id="A0A1I8GBE0"/>
<keyword evidence="4" id="KW-1185">Reference proteome</keyword>
<name>A0A1I8GBE0_9PLAT</name>
<reference evidence="5" key="1">
    <citation type="submission" date="2016-11" db="UniProtKB">
        <authorList>
            <consortium name="WormBaseParasite"/>
        </authorList>
    </citation>
    <scope>IDENTIFICATION</scope>
</reference>
<dbReference type="SUPFAM" id="SSF48403">
    <property type="entry name" value="Ankyrin repeat"/>
    <property type="match status" value="1"/>
</dbReference>
<evidence type="ECO:0000256" key="2">
    <source>
        <dbReference type="ARBA" id="ARBA00023043"/>
    </source>
</evidence>
<dbReference type="Proteomes" id="UP000095280">
    <property type="component" value="Unplaced"/>
</dbReference>
<feature type="compositionally biased region" description="Basic and acidic residues" evidence="3">
    <location>
        <begin position="149"/>
        <end position="182"/>
    </location>
</feature>
<dbReference type="SMART" id="SM00248">
    <property type="entry name" value="ANK"/>
    <property type="match status" value="2"/>
</dbReference>
<keyword evidence="2" id="KW-0040">ANK repeat</keyword>
<accession>A0A1I8GBE0</accession>
<evidence type="ECO:0000256" key="3">
    <source>
        <dbReference type="SAM" id="MobiDB-lite"/>
    </source>
</evidence>
<feature type="compositionally biased region" description="Polar residues" evidence="3">
    <location>
        <begin position="133"/>
        <end position="143"/>
    </location>
</feature>